<reference evidence="2" key="1">
    <citation type="submission" date="2014-09" db="EMBL/GenBank/DDBJ databases">
        <authorList>
            <person name="Martin A.A."/>
        </authorList>
    </citation>
    <scope>NUCLEOTIDE SEQUENCE</scope>
    <source>
        <strain evidence="2">ED321</strain>
    </source>
</reference>
<dbReference type="EMBL" id="LN609400">
    <property type="protein sequence ID" value="CEF60582.1"/>
    <property type="molecule type" value="Genomic_DNA"/>
</dbReference>
<accession>A0A090KXH4</accession>
<evidence type="ECO:0000313" key="4">
    <source>
        <dbReference type="WormBase" id="SRAE_X000231800"/>
    </source>
</evidence>
<gene>
    <name evidence="1 3 4" type="ORF">SRAE_X000231800</name>
</gene>
<evidence type="ECO:0000313" key="2">
    <source>
        <dbReference type="Proteomes" id="UP000035682"/>
    </source>
</evidence>
<dbReference type="WBParaSite" id="SRAE_X000231800.1">
    <property type="protein sequence ID" value="SRAE_X000231800.1"/>
    <property type="gene ID" value="WBGene00267901"/>
</dbReference>
<dbReference type="WormBase" id="SRAE_X000231800">
    <property type="protein sequence ID" value="SRP06051"/>
    <property type="gene ID" value="WBGene00267901"/>
</dbReference>
<evidence type="ECO:0000313" key="3">
    <source>
        <dbReference type="WBParaSite" id="SRAE_X000231800.1"/>
    </source>
</evidence>
<sequence length="193" mass="23051">MLIYCQHCCEENGISDNFKAPLANLEKHFKDNHTYEYYQKKCYLYLEEICKNHKSNRISQTYNHTFKIKGYKSHIKNKHFISSNVSNRQRIPAVDENNFYFESDNIISNISNTVDDENLVNRDNEKENLTFPEIELDEYFKRGNSDNLSENFINKINQFRDVNQKDMKEWQNYFLIETADYFNNASDTGIYLG</sequence>
<proteinExistence type="predicted"/>
<evidence type="ECO:0000313" key="1">
    <source>
        <dbReference type="EMBL" id="CEF60582.1"/>
    </source>
</evidence>
<dbReference type="CTD" id="36385395"/>
<dbReference type="AlphaFoldDB" id="A0A090KXH4"/>
<organism evidence="1">
    <name type="scientific">Strongyloides ratti</name>
    <name type="common">Parasitic roundworm</name>
    <dbReference type="NCBI Taxonomy" id="34506"/>
    <lineage>
        <taxon>Eukaryota</taxon>
        <taxon>Metazoa</taxon>
        <taxon>Ecdysozoa</taxon>
        <taxon>Nematoda</taxon>
        <taxon>Chromadorea</taxon>
        <taxon>Rhabditida</taxon>
        <taxon>Tylenchina</taxon>
        <taxon>Panagrolaimomorpha</taxon>
        <taxon>Strongyloidoidea</taxon>
        <taxon>Strongyloididae</taxon>
        <taxon>Strongyloides</taxon>
    </lineage>
</organism>
<keyword evidence="2" id="KW-1185">Reference proteome</keyword>
<dbReference type="Proteomes" id="UP000035682">
    <property type="component" value="Unplaced"/>
</dbReference>
<protein>
    <submittedName>
        <fullName evidence="1 3">Uncharacterized protein</fullName>
    </submittedName>
</protein>
<dbReference type="RefSeq" id="XP_024499791.1">
    <property type="nucleotide sequence ID" value="XM_024645516.1"/>
</dbReference>
<reference evidence="1" key="2">
    <citation type="submission" date="2014-09" db="EMBL/GenBank/DDBJ databases">
        <authorList>
            <person name="Aslett A.Martin."/>
        </authorList>
    </citation>
    <scope>NUCLEOTIDE SEQUENCE</scope>
    <source>
        <strain evidence="1">ED321 Heterogonic</strain>
    </source>
</reference>
<reference evidence="3" key="3">
    <citation type="submission" date="2020-12" db="UniProtKB">
        <authorList>
            <consortium name="WormBaseParasite"/>
        </authorList>
    </citation>
    <scope>IDENTIFICATION</scope>
</reference>
<dbReference type="GeneID" id="36385395"/>
<name>A0A090KXH4_STRRB</name>